<accession>A0A099CY10</accession>
<evidence type="ECO:0000313" key="7">
    <source>
        <dbReference type="Proteomes" id="UP000560000"/>
    </source>
</evidence>
<dbReference type="InterPro" id="IPR027385">
    <property type="entry name" value="Beta-barrel_OMP"/>
</dbReference>
<dbReference type="RefSeq" id="WP_043099560.1">
    <property type="nucleotide sequence ID" value="NZ_JACHET010000001.1"/>
</dbReference>
<organism evidence="4 6">
    <name type="scientific">Oleiagrimonas soli</name>
    <dbReference type="NCBI Taxonomy" id="1543381"/>
    <lineage>
        <taxon>Bacteria</taxon>
        <taxon>Pseudomonadati</taxon>
        <taxon>Pseudomonadota</taxon>
        <taxon>Gammaproteobacteria</taxon>
        <taxon>Lysobacterales</taxon>
        <taxon>Rhodanobacteraceae</taxon>
        <taxon>Oleiagrimonas</taxon>
    </lineage>
</organism>
<dbReference type="Pfam" id="PF13505">
    <property type="entry name" value="OMP_b-brl"/>
    <property type="match status" value="1"/>
</dbReference>
<dbReference type="EMBL" id="JACHET010000001">
    <property type="protein sequence ID" value="MBB6184268.1"/>
    <property type="molecule type" value="Genomic_DNA"/>
</dbReference>
<gene>
    <name evidence="5" type="ORF">HNQ86_001613</name>
    <name evidence="4" type="ORF">LF63_0103090</name>
</gene>
<reference evidence="4 6" key="1">
    <citation type="submission" date="2014-09" db="EMBL/GenBank/DDBJ databases">
        <title>Xanthomonadaceae 3.5X direct submission.</title>
        <authorList>
            <person name="Fang T."/>
            <person name="Wang H."/>
        </authorList>
    </citation>
    <scope>NUCLEOTIDE SEQUENCE [LARGE SCALE GENOMIC DNA]</scope>
    <source>
        <strain evidence="4 6">3.5X</strain>
    </source>
</reference>
<evidence type="ECO:0000313" key="4">
    <source>
        <dbReference type="EMBL" id="KGI78482.1"/>
    </source>
</evidence>
<dbReference type="AlphaFoldDB" id="A0A099CY10"/>
<evidence type="ECO:0000256" key="2">
    <source>
        <dbReference type="SAM" id="SignalP"/>
    </source>
</evidence>
<dbReference type="SUPFAM" id="SSF56925">
    <property type="entry name" value="OMPA-like"/>
    <property type="match status" value="1"/>
</dbReference>
<proteinExistence type="predicted"/>
<evidence type="ECO:0000259" key="3">
    <source>
        <dbReference type="Pfam" id="PF13505"/>
    </source>
</evidence>
<dbReference type="Gene3D" id="2.40.160.20">
    <property type="match status" value="1"/>
</dbReference>
<dbReference type="Proteomes" id="UP000560000">
    <property type="component" value="Unassembled WGS sequence"/>
</dbReference>
<dbReference type="InterPro" id="IPR011250">
    <property type="entry name" value="OMP/PagP_B-barrel"/>
</dbReference>
<keyword evidence="6" id="KW-1185">Reference proteome</keyword>
<feature type="chain" id="PRO_5033215885" description="Outer membrane protein beta-barrel domain-containing protein" evidence="2">
    <location>
        <begin position="25"/>
        <end position="206"/>
    </location>
</feature>
<evidence type="ECO:0000313" key="5">
    <source>
        <dbReference type="EMBL" id="MBB6184268.1"/>
    </source>
</evidence>
<feature type="domain" description="Outer membrane protein beta-barrel" evidence="3">
    <location>
        <begin position="10"/>
        <end position="206"/>
    </location>
</feature>
<dbReference type="HOGENOM" id="CLU_105356_0_0_6"/>
<feature type="signal peptide" evidence="2">
    <location>
        <begin position="1"/>
        <end position="24"/>
    </location>
</feature>
<evidence type="ECO:0000313" key="6">
    <source>
        <dbReference type="Proteomes" id="UP000029708"/>
    </source>
</evidence>
<dbReference type="Proteomes" id="UP000029708">
    <property type="component" value="Unassembled WGS sequence"/>
</dbReference>
<dbReference type="OrthoDB" id="5735897at2"/>
<name>A0A099CY10_9GAMM</name>
<sequence length="206" mass="22628">MFNKKITALALLCAGACVASSAQAKNLTGWFVNAGAGSAHYHATVNGMDAGSESDTSFQFNAGWRSQFIGVEAGYVDLGSVSGHASYYYDPNQSLGYSSIRNKLSGDGWTLGLNGHFNPTDQWYISARGGLFMWKLHYKETDTPISGSEQHYGYSTQSMDWYAGVGTGVDFTRHTSLGLNFDYYKISKDGVDIGNRVYTVNFEYRF</sequence>
<evidence type="ECO:0000256" key="1">
    <source>
        <dbReference type="ARBA" id="ARBA00022729"/>
    </source>
</evidence>
<reference evidence="5 7" key="2">
    <citation type="submission" date="2020-08" db="EMBL/GenBank/DDBJ databases">
        <title>Genomic Encyclopedia of Type Strains, Phase IV (KMG-IV): sequencing the most valuable type-strain genomes for metagenomic binning, comparative biology and taxonomic classification.</title>
        <authorList>
            <person name="Goeker M."/>
        </authorList>
    </citation>
    <scope>NUCLEOTIDE SEQUENCE [LARGE SCALE GENOMIC DNA]</scope>
    <source>
        <strain evidence="5 7">DSM 107085</strain>
    </source>
</reference>
<keyword evidence="1 2" id="KW-0732">Signal</keyword>
<comment type="caution">
    <text evidence="4">The sequence shown here is derived from an EMBL/GenBank/DDBJ whole genome shotgun (WGS) entry which is preliminary data.</text>
</comment>
<protein>
    <recommendedName>
        <fullName evidence="3">Outer membrane protein beta-barrel domain-containing protein</fullName>
    </recommendedName>
</protein>
<dbReference type="EMBL" id="JROI01000008">
    <property type="protein sequence ID" value="KGI78482.1"/>
    <property type="molecule type" value="Genomic_DNA"/>
</dbReference>